<dbReference type="AlphaFoldDB" id="A0A8G2BU14"/>
<evidence type="ECO:0000313" key="1">
    <source>
        <dbReference type="EMBL" id="SEF47532.1"/>
    </source>
</evidence>
<dbReference type="Pfam" id="PF12954">
    <property type="entry name" value="DUF3843"/>
    <property type="match status" value="1"/>
</dbReference>
<gene>
    <name evidence="1" type="ORF">SAMN05444001_101340</name>
</gene>
<proteinExistence type="predicted"/>
<dbReference type="RefSeq" id="WP_103982276.1">
    <property type="nucleotide sequence ID" value="NZ_FNVS01000001.1"/>
</dbReference>
<protein>
    <recommendedName>
        <fullName evidence="3">DUF3843 family protein</fullName>
    </recommendedName>
</protein>
<reference evidence="1 2" key="1">
    <citation type="submission" date="2016-10" db="EMBL/GenBank/DDBJ databases">
        <authorList>
            <person name="Varghese N."/>
            <person name="Submissions S."/>
        </authorList>
    </citation>
    <scope>NUCLEOTIDE SEQUENCE [LARGE SCALE GENOMIC DNA]</scope>
    <source>
        <strain evidence="1 2">DSM 29073</strain>
    </source>
</reference>
<dbReference type="InterPro" id="IPR024214">
    <property type="entry name" value="DUF3843"/>
</dbReference>
<dbReference type="EMBL" id="FNVS01000001">
    <property type="protein sequence ID" value="SEF47532.1"/>
    <property type="molecule type" value="Genomic_DNA"/>
</dbReference>
<organism evidence="1 2">
    <name type="scientific">Parabacteroides chinchillae</name>
    <dbReference type="NCBI Taxonomy" id="871327"/>
    <lineage>
        <taxon>Bacteria</taxon>
        <taxon>Pseudomonadati</taxon>
        <taxon>Bacteroidota</taxon>
        <taxon>Bacteroidia</taxon>
        <taxon>Bacteroidales</taxon>
        <taxon>Tannerellaceae</taxon>
        <taxon>Parabacteroides</taxon>
    </lineage>
</organism>
<accession>A0A8G2BU14</accession>
<evidence type="ECO:0008006" key="3">
    <source>
        <dbReference type="Google" id="ProtNLM"/>
    </source>
</evidence>
<name>A0A8G2BU14_9BACT</name>
<dbReference type="Proteomes" id="UP000236725">
    <property type="component" value="Unassembled WGS sequence"/>
</dbReference>
<comment type="caution">
    <text evidence="1">The sequence shown here is derived from an EMBL/GenBank/DDBJ whole genome shotgun (WGS) entry which is preliminary data.</text>
</comment>
<sequence>MKNIKIYPNDWLQLHPYKQSGTTDLYYTNIANRIYDIMEKTGLIFSFEDDEPKQICTRMAAYFEDVISQTNIWRTFITTHKEMFGKYLPFYTPDDHYYDDEVNLEDIRFLLWHYTQQYHGYRKSTFVNPDNATNEKTGKLIYQLFCDEWTTAPENETLQKLFSPEISYTEPGRYEELLFWFHYNSYLFTDHSLELTERVKEILQKDPYQENINRIIIQQHQFLAYTDHTALLALTSPEWLYRILPATHPDTNAFKLVVEKSTYKMISDEIKSKNLESYEKFKKAADGKLLVYSQDLNEIKEFLTEKVGISLDKEFHFLERLRGKKLAIYATPEDGLMFMDTNIEAIKDENNPFYDEKLAGEKGLSFFIVGHCTPSMLKILEEKGMLADAQTKSTVSVERGKAIIHDDWQFINRYFTREYLYE</sequence>
<evidence type="ECO:0000313" key="2">
    <source>
        <dbReference type="Proteomes" id="UP000236725"/>
    </source>
</evidence>
<keyword evidence="2" id="KW-1185">Reference proteome</keyword>